<proteinExistence type="predicted"/>
<dbReference type="GO" id="GO:0030163">
    <property type="term" value="P:protein catabolic process"/>
    <property type="evidence" value="ECO:0007669"/>
    <property type="project" value="UniProtKB-ARBA"/>
</dbReference>
<dbReference type="Pfam" id="PF00651">
    <property type="entry name" value="BTB"/>
    <property type="match status" value="1"/>
</dbReference>
<dbReference type="PANTHER" id="PTHR24413">
    <property type="entry name" value="SPECKLE-TYPE POZ PROTEIN"/>
    <property type="match status" value="1"/>
</dbReference>
<organism evidence="4 5">
    <name type="scientific">Macrostomum lignano</name>
    <dbReference type="NCBI Taxonomy" id="282301"/>
    <lineage>
        <taxon>Eukaryota</taxon>
        <taxon>Metazoa</taxon>
        <taxon>Spiralia</taxon>
        <taxon>Lophotrochozoa</taxon>
        <taxon>Platyhelminthes</taxon>
        <taxon>Rhabditophora</taxon>
        <taxon>Macrostomorpha</taxon>
        <taxon>Macrostomida</taxon>
        <taxon>Macrostomidae</taxon>
        <taxon>Macrostomum</taxon>
    </lineage>
</organism>
<dbReference type="EMBL" id="NIVC01002993">
    <property type="protein sequence ID" value="PAA53970.1"/>
    <property type="molecule type" value="Genomic_DNA"/>
</dbReference>
<dbReference type="InterPro" id="IPR011333">
    <property type="entry name" value="SKP1/BTB/POZ_sf"/>
</dbReference>
<evidence type="ECO:0000259" key="2">
    <source>
        <dbReference type="PROSITE" id="PS50097"/>
    </source>
</evidence>
<keyword evidence="5" id="KW-1185">Reference proteome</keyword>
<dbReference type="STRING" id="282301.A0A267DXE3"/>
<reference evidence="4 5" key="1">
    <citation type="submission" date="2017-06" db="EMBL/GenBank/DDBJ databases">
        <title>A platform for efficient transgenesis in Macrostomum lignano, a flatworm model organism for stem cell research.</title>
        <authorList>
            <person name="Berezikov E."/>
        </authorList>
    </citation>
    <scope>NUCLEOTIDE SEQUENCE [LARGE SCALE GENOMIC DNA]</scope>
    <source>
        <strain evidence="4">DV1</strain>
        <tissue evidence="4">Whole organism</tissue>
    </source>
</reference>
<feature type="domain" description="MATH" evidence="3">
    <location>
        <begin position="159"/>
        <end position="290"/>
    </location>
</feature>
<evidence type="ECO:0008006" key="6">
    <source>
        <dbReference type="Google" id="ProtNLM"/>
    </source>
</evidence>
<dbReference type="Pfam" id="PF22486">
    <property type="entry name" value="MATH_2"/>
    <property type="match status" value="1"/>
</dbReference>
<evidence type="ECO:0000259" key="3">
    <source>
        <dbReference type="PROSITE" id="PS50144"/>
    </source>
</evidence>
<accession>A0A267DXE3</accession>
<dbReference type="PROSITE" id="PS50144">
    <property type="entry name" value="MATH"/>
    <property type="match status" value="1"/>
</dbReference>
<feature type="compositionally biased region" description="Pro residues" evidence="1">
    <location>
        <begin position="68"/>
        <end position="80"/>
    </location>
</feature>
<evidence type="ECO:0000313" key="4">
    <source>
        <dbReference type="EMBL" id="PAA53970.1"/>
    </source>
</evidence>
<name>A0A267DXE3_9PLAT</name>
<dbReference type="Gene3D" id="2.60.210.10">
    <property type="entry name" value="Apoptosis, Tumor Necrosis Factor Receptor Associated Protein 2, Chain A"/>
    <property type="match status" value="1"/>
</dbReference>
<dbReference type="SMART" id="SM00061">
    <property type="entry name" value="MATH"/>
    <property type="match status" value="1"/>
</dbReference>
<feature type="region of interest" description="Disordered" evidence="1">
    <location>
        <begin position="1"/>
        <end position="142"/>
    </location>
</feature>
<comment type="caution">
    <text evidence="4">The sequence shown here is derived from an EMBL/GenBank/DDBJ whole genome shotgun (WGS) entry which is preliminary data.</text>
</comment>
<dbReference type="SUPFAM" id="SSF49599">
    <property type="entry name" value="TRAF domain-like"/>
    <property type="match status" value="1"/>
</dbReference>
<sequence>QLQQQQQLLQQSQQPQHQPQHQNSYQQQQQHQRSSGSQYSHYQPQHQQQYQHQLSSLYSGLAHHRSEPPPLQPQLQPPPHQPHHHHQQQQPLHQAQALSANMEPQPPPLRLPPMLDSTNDPSSAGGPPLSRPGSPGQPPELGGAPVAENWCYTQVKVTKFTYMWSINNFSFCREEMGEVLKSSTFSAGPNDKFKWCLRINPKGLDEESKDYLSLYLLLVSCGSKNEVRAKFKFSLLNAKREETKAMESQRAYRFIQGKDWGFKKFIRRDFLMDETNGLLPDDRLTIHCEVSVVGETQNVSGQSNAQPVRVPDCRLAEELSQLLERGLHADVALCVGANGAELRAHKSVLSARSPVFQAMFEHQMEESRANRVEVPDLDEDTMREVLRYLYTGRAPNLSNMADSLLAAADKYQLDRLKVMCEESLAASLTVENTCDCLVLADLHSAEQLRQHACDYLLGHANEVTESAGWAQMVRRQPHLVAEAFKALAMQATPPLGPPRKRPKPQQP</sequence>
<gene>
    <name evidence="4" type="ORF">BOX15_Mlig001084g2</name>
</gene>
<feature type="domain" description="BTB" evidence="2">
    <location>
        <begin position="329"/>
        <end position="393"/>
    </location>
</feature>
<feature type="compositionally biased region" description="Low complexity" evidence="1">
    <location>
        <begin position="1"/>
        <end position="61"/>
    </location>
</feature>
<dbReference type="Gene3D" id="6.20.250.50">
    <property type="match status" value="1"/>
</dbReference>
<dbReference type="Proteomes" id="UP000215902">
    <property type="component" value="Unassembled WGS sequence"/>
</dbReference>
<dbReference type="InterPro" id="IPR000210">
    <property type="entry name" value="BTB/POZ_dom"/>
</dbReference>
<feature type="compositionally biased region" description="Low complexity" evidence="1">
    <location>
        <begin position="121"/>
        <end position="134"/>
    </location>
</feature>
<dbReference type="AlphaFoldDB" id="A0A267DXE3"/>
<dbReference type="PROSITE" id="PS50097">
    <property type="entry name" value="BTB"/>
    <property type="match status" value="1"/>
</dbReference>
<evidence type="ECO:0000256" key="1">
    <source>
        <dbReference type="SAM" id="MobiDB-lite"/>
    </source>
</evidence>
<dbReference type="InterPro" id="IPR002083">
    <property type="entry name" value="MATH/TRAF_dom"/>
</dbReference>
<dbReference type="SMART" id="SM00225">
    <property type="entry name" value="BTB"/>
    <property type="match status" value="1"/>
</dbReference>
<dbReference type="InterPro" id="IPR008974">
    <property type="entry name" value="TRAF-like"/>
</dbReference>
<dbReference type="FunFam" id="3.30.710.10:FF:000159">
    <property type="entry name" value="Speckle-type POZ protein B"/>
    <property type="match status" value="1"/>
</dbReference>
<dbReference type="SUPFAM" id="SSF54695">
    <property type="entry name" value="POZ domain"/>
    <property type="match status" value="1"/>
</dbReference>
<dbReference type="Gene3D" id="3.30.710.10">
    <property type="entry name" value="Potassium Channel Kv1.1, Chain A"/>
    <property type="match status" value="1"/>
</dbReference>
<dbReference type="FunFam" id="2.60.210.10:FF:000003">
    <property type="entry name" value="Speckle-type POZ protein-like a"/>
    <property type="match status" value="1"/>
</dbReference>
<feature type="non-terminal residue" evidence="4">
    <location>
        <position position="1"/>
    </location>
</feature>
<dbReference type="OrthoDB" id="6359816at2759"/>
<evidence type="ECO:0000313" key="5">
    <source>
        <dbReference type="Proteomes" id="UP000215902"/>
    </source>
</evidence>
<dbReference type="Gene3D" id="6.10.250.3030">
    <property type="match status" value="1"/>
</dbReference>
<protein>
    <recommendedName>
        <fullName evidence="6">BTB domain-containing protein</fullName>
    </recommendedName>
</protein>